<dbReference type="AlphaFoldDB" id="A0AAE0CAJ8"/>
<protein>
    <submittedName>
        <fullName evidence="2">Uncharacterized protein</fullName>
    </submittedName>
</protein>
<feature type="compositionally biased region" description="Polar residues" evidence="1">
    <location>
        <begin position="103"/>
        <end position="124"/>
    </location>
</feature>
<gene>
    <name evidence="2" type="ORF">CYMTET_39206</name>
</gene>
<proteinExistence type="predicted"/>
<dbReference type="EMBL" id="LGRX02026025">
    <property type="protein sequence ID" value="KAK3251456.1"/>
    <property type="molecule type" value="Genomic_DNA"/>
</dbReference>
<keyword evidence="3" id="KW-1185">Reference proteome</keyword>
<reference evidence="2 3" key="1">
    <citation type="journal article" date="2015" name="Genome Biol. Evol.">
        <title>Comparative Genomics of a Bacterivorous Green Alga Reveals Evolutionary Causalities and Consequences of Phago-Mixotrophic Mode of Nutrition.</title>
        <authorList>
            <person name="Burns J.A."/>
            <person name="Paasch A."/>
            <person name="Narechania A."/>
            <person name="Kim E."/>
        </authorList>
    </citation>
    <scope>NUCLEOTIDE SEQUENCE [LARGE SCALE GENOMIC DNA]</scope>
    <source>
        <strain evidence="2 3">PLY_AMNH</strain>
    </source>
</reference>
<evidence type="ECO:0000256" key="1">
    <source>
        <dbReference type="SAM" id="MobiDB-lite"/>
    </source>
</evidence>
<sequence length="248" mass="26128">MDGDDTNMSDIRESTSASAQYRKPPAPNLGQTSTTASSSQHRKPPLPRSTSTGVSTPGSISTVTAGSGIPPGSISTVTAGSGIPPGSIKQPQGRLLRFANEASKGSCSGKLSQGAATSSSSETLTRVGGVINSRSSVHRGPSSAQSGSTSALTTSGSLQHDLEIFNMYKQMRREEQRASADWSSPYRFVDDAVDEPFTFGSISAREVNPLEGMNFGLDGFSDWFRSMEEALQQRRSRTRGSSPRTGLG</sequence>
<evidence type="ECO:0000313" key="2">
    <source>
        <dbReference type="EMBL" id="KAK3251456.1"/>
    </source>
</evidence>
<feature type="region of interest" description="Disordered" evidence="1">
    <location>
        <begin position="1"/>
        <end position="155"/>
    </location>
</feature>
<feature type="compositionally biased region" description="Polar residues" evidence="1">
    <location>
        <begin position="48"/>
        <end position="65"/>
    </location>
</feature>
<accession>A0AAE0CAJ8</accession>
<evidence type="ECO:0000313" key="3">
    <source>
        <dbReference type="Proteomes" id="UP001190700"/>
    </source>
</evidence>
<feature type="compositionally biased region" description="Polar residues" evidence="1">
    <location>
        <begin position="8"/>
        <end position="19"/>
    </location>
</feature>
<organism evidence="2 3">
    <name type="scientific">Cymbomonas tetramitiformis</name>
    <dbReference type="NCBI Taxonomy" id="36881"/>
    <lineage>
        <taxon>Eukaryota</taxon>
        <taxon>Viridiplantae</taxon>
        <taxon>Chlorophyta</taxon>
        <taxon>Pyramimonadophyceae</taxon>
        <taxon>Pyramimonadales</taxon>
        <taxon>Pyramimonadaceae</taxon>
        <taxon>Cymbomonas</taxon>
    </lineage>
</organism>
<feature type="compositionally biased region" description="Polar residues" evidence="1">
    <location>
        <begin position="29"/>
        <end position="39"/>
    </location>
</feature>
<name>A0AAE0CAJ8_9CHLO</name>
<comment type="caution">
    <text evidence="2">The sequence shown here is derived from an EMBL/GenBank/DDBJ whole genome shotgun (WGS) entry which is preliminary data.</text>
</comment>
<dbReference type="Proteomes" id="UP001190700">
    <property type="component" value="Unassembled WGS sequence"/>
</dbReference>
<feature type="compositionally biased region" description="Low complexity" evidence="1">
    <location>
        <begin position="142"/>
        <end position="155"/>
    </location>
</feature>